<keyword evidence="5 6" id="KW-0472">Membrane</keyword>
<feature type="transmembrane region" description="Helical" evidence="6">
    <location>
        <begin position="187"/>
        <end position="205"/>
    </location>
</feature>
<evidence type="ECO:0000256" key="2">
    <source>
        <dbReference type="ARBA" id="ARBA00022475"/>
    </source>
</evidence>
<dbReference type="GO" id="GO:0005886">
    <property type="term" value="C:plasma membrane"/>
    <property type="evidence" value="ECO:0007669"/>
    <property type="project" value="UniProtKB-ARBA"/>
</dbReference>
<name>A0A644W9L0_9ZZZZ</name>
<comment type="caution">
    <text evidence="7">The sequence shown here is derived from an EMBL/GenBank/DDBJ whole genome shotgun (WGS) entry which is preliminary data.</text>
</comment>
<dbReference type="EMBL" id="VSSQ01000655">
    <property type="protein sequence ID" value="MPL99242.1"/>
    <property type="molecule type" value="Genomic_DNA"/>
</dbReference>
<organism evidence="7">
    <name type="scientific">bioreactor metagenome</name>
    <dbReference type="NCBI Taxonomy" id="1076179"/>
    <lineage>
        <taxon>unclassified sequences</taxon>
        <taxon>metagenomes</taxon>
        <taxon>ecological metagenomes</taxon>
    </lineage>
</organism>
<accession>A0A644W9L0</accession>
<gene>
    <name evidence="7" type="primary">ecfT_19</name>
    <name evidence="7" type="ORF">SDC9_45459</name>
</gene>
<dbReference type="Pfam" id="PF02361">
    <property type="entry name" value="CbiQ"/>
    <property type="match status" value="1"/>
</dbReference>
<feature type="transmembrane region" description="Helical" evidence="6">
    <location>
        <begin position="113"/>
        <end position="139"/>
    </location>
</feature>
<feature type="transmembrane region" description="Helical" evidence="6">
    <location>
        <begin position="145"/>
        <end position="166"/>
    </location>
</feature>
<feature type="transmembrane region" description="Helical" evidence="6">
    <location>
        <begin position="64"/>
        <end position="83"/>
    </location>
</feature>
<dbReference type="CDD" id="cd16914">
    <property type="entry name" value="EcfT"/>
    <property type="match status" value="1"/>
</dbReference>
<reference evidence="7" key="1">
    <citation type="submission" date="2019-08" db="EMBL/GenBank/DDBJ databases">
        <authorList>
            <person name="Kucharzyk K."/>
            <person name="Murdoch R.W."/>
            <person name="Higgins S."/>
            <person name="Loffler F."/>
        </authorList>
    </citation>
    <scope>NUCLEOTIDE SEQUENCE</scope>
</reference>
<evidence type="ECO:0000313" key="7">
    <source>
        <dbReference type="EMBL" id="MPL99242.1"/>
    </source>
</evidence>
<dbReference type="InterPro" id="IPR003339">
    <property type="entry name" value="ABC/ECF_trnsptr_transmembrane"/>
</dbReference>
<feature type="transmembrane region" description="Helical" evidence="6">
    <location>
        <begin position="236"/>
        <end position="253"/>
    </location>
</feature>
<evidence type="ECO:0000256" key="6">
    <source>
        <dbReference type="SAM" id="Phobius"/>
    </source>
</evidence>
<evidence type="ECO:0000256" key="1">
    <source>
        <dbReference type="ARBA" id="ARBA00004141"/>
    </source>
</evidence>
<evidence type="ECO:0000256" key="3">
    <source>
        <dbReference type="ARBA" id="ARBA00022692"/>
    </source>
</evidence>
<comment type="subcellular location">
    <subcellularLocation>
        <location evidence="1">Membrane</location>
        <topology evidence="1">Multi-pass membrane protein</topology>
    </subcellularLocation>
</comment>
<dbReference type="PANTHER" id="PTHR34857:SF2">
    <property type="entry name" value="SLL0384 PROTEIN"/>
    <property type="match status" value="1"/>
</dbReference>
<sequence>MTTSTFVAGKGWLYRFDPRAKILLMLLLCVWFFLPVHLVGLYCAVALIVFTGGLNTGFSHVWKIFRSILPMLLFMVLFMPFNVRTGRPLFSVGSVTIVTEEGLMQAARLAGRFIGISYVCTLLFATTIMNEVMLALRWYRLPYKAGLVVTLAFTYIPFIADSFSQIAESHRLREADREQGRKFLQRLKDLVPTLTSALVVALRSIPNLAMSLEMRGFGLQNRRSQYHNLGSYRHPFTHFLLSVIIPVVLWLLCKA</sequence>
<evidence type="ECO:0000256" key="5">
    <source>
        <dbReference type="ARBA" id="ARBA00023136"/>
    </source>
</evidence>
<keyword evidence="4 6" id="KW-1133">Transmembrane helix</keyword>
<protein>
    <submittedName>
        <fullName evidence="7">Energy-coupling factor transporter transmembrane protein EcfT</fullName>
    </submittedName>
</protein>
<proteinExistence type="predicted"/>
<dbReference type="PANTHER" id="PTHR34857">
    <property type="entry name" value="SLL0384 PROTEIN"/>
    <property type="match status" value="1"/>
</dbReference>
<dbReference type="InterPro" id="IPR051611">
    <property type="entry name" value="ECF_transporter_component"/>
</dbReference>
<keyword evidence="2" id="KW-1003">Cell membrane</keyword>
<feature type="transmembrane region" description="Helical" evidence="6">
    <location>
        <begin position="22"/>
        <end position="52"/>
    </location>
</feature>
<evidence type="ECO:0000256" key="4">
    <source>
        <dbReference type="ARBA" id="ARBA00022989"/>
    </source>
</evidence>
<dbReference type="AlphaFoldDB" id="A0A644W9L0"/>
<keyword evidence="3 6" id="KW-0812">Transmembrane</keyword>